<proteinExistence type="predicted"/>
<protein>
    <recommendedName>
        <fullName evidence="3">Transposase</fullName>
    </recommendedName>
</protein>
<keyword evidence="2" id="KW-1185">Reference proteome</keyword>
<evidence type="ECO:0000313" key="1">
    <source>
        <dbReference type="EMBL" id="GAA2941820.1"/>
    </source>
</evidence>
<comment type="caution">
    <text evidence="1">The sequence shown here is derived from an EMBL/GenBank/DDBJ whole genome shotgun (WGS) entry which is preliminary data.</text>
</comment>
<sequence>MLRPGPFGADPTGLLRVRQARAQKAVEAARPRARTHRRRTKKIALDPAESSAINDAPGVQLAVKL</sequence>
<evidence type="ECO:0008006" key="3">
    <source>
        <dbReference type="Google" id="ProtNLM"/>
    </source>
</evidence>
<accession>A0ABN3X9X6</accession>
<organism evidence="1 2">
    <name type="scientific">Streptomyces erythrogriseus</name>
    <dbReference type="NCBI Taxonomy" id="284027"/>
    <lineage>
        <taxon>Bacteria</taxon>
        <taxon>Bacillati</taxon>
        <taxon>Actinomycetota</taxon>
        <taxon>Actinomycetes</taxon>
        <taxon>Kitasatosporales</taxon>
        <taxon>Streptomycetaceae</taxon>
        <taxon>Streptomyces</taxon>
        <taxon>Streptomyces griseoincarnatus group</taxon>
    </lineage>
</organism>
<reference evidence="1 2" key="1">
    <citation type="journal article" date="2019" name="Int. J. Syst. Evol. Microbiol.">
        <title>The Global Catalogue of Microorganisms (GCM) 10K type strain sequencing project: providing services to taxonomists for standard genome sequencing and annotation.</title>
        <authorList>
            <consortium name="The Broad Institute Genomics Platform"/>
            <consortium name="The Broad Institute Genome Sequencing Center for Infectious Disease"/>
            <person name="Wu L."/>
            <person name="Ma J."/>
        </authorList>
    </citation>
    <scope>NUCLEOTIDE SEQUENCE [LARGE SCALE GENOMIC DNA]</scope>
    <source>
        <strain evidence="1 2">JCM 9650</strain>
    </source>
</reference>
<dbReference type="Proteomes" id="UP001501423">
    <property type="component" value="Unassembled WGS sequence"/>
</dbReference>
<evidence type="ECO:0000313" key="2">
    <source>
        <dbReference type="Proteomes" id="UP001501423"/>
    </source>
</evidence>
<name>A0ABN3X9X6_9ACTN</name>
<gene>
    <name evidence="1" type="ORF">GCM10010478_49260</name>
</gene>
<dbReference type="EMBL" id="BAAAVA010000073">
    <property type="protein sequence ID" value="GAA2941820.1"/>
    <property type="molecule type" value="Genomic_DNA"/>
</dbReference>